<dbReference type="GO" id="GO:0016491">
    <property type="term" value="F:oxidoreductase activity"/>
    <property type="evidence" value="ECO:0007669"/>
    <property type="project" value="TreeGrafter"/>
</dbReference>
<sequence length="699" mass="75169">MATMTNGAYRGRYVPGKVMFPTKVFNETEDTFESTLRKLNQEELPDTLDLLHALQEGAAERRWAMELLGAMVAVQPELGQQFKSEVLEALTDDDVKVKKAALELLPQLGVEHAADVVEFLTSSSPELRVTAAEALGKMGIWQLLEELRPCLADESSNVVKAGLGAVQRWGDNGQALASSVVSCLSHTCAGVRCEAVKALTSFAEAGERFAGRVAELLGDSDNQTKEAAVAYFERLGRRGLRRAEAVARDLCQRRACAAALALGHMGAEHCAAEVAQLLQNHEDLTLALSAAGLEPRVPVELRRPECAAAFALSLMGAEGGKYADSIAELLAQNAPPEMTASLIRSLASMGSFAGGHKGKLQAFLEHPQTVVREAACFAVGLMLKEGEALLPRLQDSQAPVRRQAALALGQLQDAALYVDTLAVLLDDSVPAVQAAALEALGQCGQESHAYACAVCRLAAPDTQAAMHSLVRCSALKTLGAMEASGFAPEVAGCFQAEEPCVREAALKAFAAFGEDGKEFLMEVEMLRFKGLDELGGAPYEVLVSFKATVMYPYDVALAIFYELYSMCMPLLMPNLKLLPFFVFRGLHSGAEYHYVRNQSGQLFPGVGVGLPPFVPPMDTAKWFHASAAWSLRTDFAQFPHILRFGSVAELLQLLKSDWAQVARAMRRFNQETLSASAGLWAYAVAAALSGNAGIEREGQ</sequence>
<evidence type="ECO:0000313" key="1">
    <source>
        <dbReference type="EMBL" id="CAJ1404047.1"/>
    </source>
</evidence>
<dbReference type="PANTHER" id="PTHR12697:SF5">
    <property type="entry name" value="DEOXYHYPUSINE HYDROXYLASE"/>
    <property type="match status" value="1"/>
</dbReference>
<dbReference type="EMBL" id="CAUJNA010003521">
    <property type="protein sequence ID" value="CAJ1404047.1"/>
    <property type="molecule type" value="Genomic_DNA"/>
</dbReference>
<comment type="caution">
    <text evidence="1">The sequence shown here is derived from an EMBL/GenBank/DDBJ whole genome shotgun (WGS) entry which is preliminary data.</text>
</comment>
<organism evidence="1 2">
    <name type="scientific">Effrenium voratum</name>
    <dbReference type="NCBI Taxonomy" id="2562239"/>
    <lineage>
        <taxon>Eukaryota</taxon>
        <taxon>Sar</taxon>
        <taxon>Alveolata</taxon>
        <taxon>Dinophyceae</taxon>
        <taxon>Suessiales</taxon>
        <taxon>Symbiodiniaceae</taxon>
        <taxon>Effrenium</taxon>
    </lineage>
</organism>
<dbReference type="Pfam" id="PF13646">
    <property type="entry name" value="HEAT_2"/>
    <property type="match status" value="2"/>
</dbReference>
<dbReference type="SUPFAM" id="SSF48371">
    <property type="entry name" value="ARM repeat"/>
    <property type="match status" value="1"/>
</dbReference>
<accession>A0AA36NEF1</accession>
<dbReference type="InterPro" id="IPR016024">
    <property type="entry name" value="ARM-type_fold"/>
</dbReference>
<dbReference type="AlphaFoldDB" id="A0AA36NEF1"/>
<dbReference type="InterPro" id="IPR004155">
    <property type="entry name" value="PBS_lyase_HEAT"/>
</dbReference>
<name>A0AA36NEF1_9DINO</name>
<dbReference type="SMART" id="SM00567">
    <property type="entry name" value="EZ_HEAT"/>
    <property type="match status" value="7"/>
</dbReference>
<keyword evidence="2" id="KW-1185">Reference proteome</keyword>
<dbReference type="Proteomes" id="UP001178507">
    <property type="component" value="Unassembled WGS sequence"/>
</dbReference>
<gene>
    <name evidence="1" type="ORF">EVOR1521_LOCUS26581</name>
</gene>
<evidence type="ECO:0000313" key="2">
    <source>
        <dbReference type="Proteomes" id="UP001178507"/>
    </source>
</evidence>
<reference evidence="1" key="1">
    <citation type="submission" date="2023-08" db="EMBL/GenBank/DDBJ databases">
        <authorList>
            <person name="Chen Y."/>
            <person name="Shah S."/>
            <person name="Dougan E. K."/>
            <person name="Thang M."/>
            <person name="Chan C."/>
        </authorList>
    </citation>
    <scope>NUCLEOTIDE SEQUENCE</scope>
</reference>
<protein>
    <submittedName>
        <fullName evidence="1">Uncharacterized protein</fullName>
    </submittedName>
</protein>
<dbReference type="Gene3D" id="1.25.10.10">
    <property type="entry name" value="Leucine-rich Repeat Variant"/>
    <property type="match status" value="2"/>
</dbReference>
<proteinExistence type="predicted"/>
<dbReference type="InterPro" id="IPR011989">
    <property type="entry name" value="ARM-like"/>
</dbReference>
<dbReference type="PANTHER" id="PTHR12697">
    <property type="entry name" value="PBS LYASE HEAT-LIKE PROTEIN"/>
    <property type="match status" value="1"/>
</dbReference>